<evidence type="ECO:0000259" key="2">
    <source>
        <dbReference type="SMART" id="SM00014"/>
    </source>
</evidence>
<dbReference type="InterPro" id="IPR000326">
    <property type="entry name" value="PAP2/HPO"/>
</dbReference>
<dbReference type="SMART" id="SM00014">
    <property type="entry name" value="acidPPc"/>
    <property type="match status" value="1"/>
</dbReference>
<dbReference type="CDD" id="cd03392">
    <property type="entry name" value="PAP2_like_2"/>
    <property type="match status" value="1"/>
</dbReference>
<evidence type="ECO:0000313" key="4">
    <source>
        <dbReference type="Proteomes" id="UP000830401"/>
    </source>
</evidence>
<feature type="transmembrane region" description="Helical" evidence="1">
    <location>
        <begin position="73"/>
        <end position="96"/>
    </location>
</feature>
<dbReference type="EMBL" id="CP095061">
    <property type="protein sequence ID" value="UOQ67381.1"/>
    <property type="molecule type" value="Genomic_DNA"/>
</dbReference>
<feature type="transmembrane region" description="Helical" evidence="1">
    <location>
        <begin position="103"/>
        <end position="120"/>
    </location>
</feature>
<reference evidence="3" key="1">
    <citation type="submission" date="2022-04" db="EMBL/GenBank/DDBJ databases">
        <title>Hymenobacter sp. isolated from the air.</title>
        <authorList>
            <person name="Won M."/>
            <person name="Lee C.-M."/>
            <person name="Woen H.-Y."/>
            <person name="Kwon S.-W."/>
        </authorList>
    </citation>
    <scope>NUCLEOTIDE SEQUENCE</scope>
    <source>
        <strain evidence="3">5420S-77</strain>
    </source>
</reference>
<dbReference type="PANTHER" id="PTHR14969:SF13">
    <property type="entry name" value="AT30094P"/>
    <property type="match status" value="1"/>
</dbReference>
<name>A0ABY4G9F1_9BACT</name>
<gene>
    <name evidence="3" type="ORF">MUN86_05740</name>
</gene>
<dbReference type="SUPFAM" id="SSF48317">
    <property type="entry name" value="Acid phosphatase/Vanadium-dependent haloperoxidase"/>
    <property type="match status" value="1"/>
</dbReference>
<feature type="transmembrane region" description="Helical" evidence="1">
    <location>
        <begin position="195"/>
        <end position="213"/>
    </location>
</feature>
<proteinExistence type="predicted"/>
<dbReference type="PANTHER" id="PTHR14969">
    <property type="entry name" value="SPHINGOSINE-1-PHOSPHATE PHOSPHOHYDROLASE"/>
    <property type="match status" value="1"/>
</dbReference>
<feature type="transmembrane region" description="Helical" evidence="1">
    <location>
        <begin position="12"/>
        <end position="37"/>
    </location>
</feature>
<feature type="domain" description="Phosphatidic acid phosphatase type 2/haloperoxidase" evidence="2">
    <location>
        <begin position="104"/>
        <end position="210"/>
    </location>
</feature>
<dbReference type="Pfam" id="PF01569">
    <property type="entry name" value="PAP2"/>
    <property type="match status" value="1"/>
</dbReference>
<keyword evidence="1" id="KW-0472">Membrane</keyword>
<keyword evidence="4" id="KW-1185">Reference proteome</keyword>
<keyword evidence="1" id="KW-0812">Transmembrane</keyword>
<accession>A0ABY4G9F1</accession>
<organism evidence="3 4">
    <name type="scientific">Hymenobacter volaticus</name>
    <dbReference type="NCBI Taxonomy" id="2932254"/>
    <lineage>
        <taxon>Bacteria</taxon>
        <taxon>Pseudomonadati</taxon>
        <taxon>Bacteroidota</taxon>
        <taxon>Cytophagia</taxon>
        <taxon>Cytophagales</taxon>
        <taxon>Hymenobacteraceae</taxon>
        <taxon>Hymenobacter</taxon>
    </lineage>
</organism>
<sequence>MRKSITARLLALFSFLTLEVLLLGGVFIVSLLLFFYLTRVVFVARSAQFDDWGFQHMDHLRAAQPWLTSVARFITFFASFPFLVVAGIVGPVLLSWRGRKREALELFLAVAGASLFNQLLKTHYHRSRPSTALFFQQGLSFPSGHAMIGMALYGCFAWLLWRHRHHPAWSVLLVLWAVTIGLTRIYLHVHYPTDVLAGFTAGMLWLILLRTALRLWWREGVKLAENEKGG</sequence>
<feature type="transmembrane region" description="Helical" evidence="1">
    <location>
        <begin position="168"/>
        <end position="189"/>
    </location>
</feature>
<evidence type="ECO:0000313" key="3">
    <source>
        <dbReference type="EMBL" id="UOQ67381.1"/>
    </source>
</evidence>
<dbReference type="Proteomes" id="UP000830401">
    <property type="component" value="Chromosome"/>
</dbReference>
<dbReference type="InterPro" id="IPR036938">
    <property type="entry name" value="PAP2/HPO_sf"/>
</dbReference>
<protein>
    <submittedName>
        <fullName evidence="3">Phosphatase PAP2 family protein</fullName>
    </submittedName>
</protein>
<keyword evidence="1" id="KW-1133">Transmembrane helix</keyword>
<feature type="transmembrane region" description="Helical" evidence="1">
    <location>
        <begin position="140"/>
        <end position="161"/>
    </location>
</feature>
<dbReference type="Gene3D" id="1.20.144.10">
    <property type="entry name" value="Phosphatidic acid phosphatase type 2/haloperoxidase"/>
    <property type="match status" value="2"/>
</dbReference>
<dbReference type="RefSeq" id="WP_245122831.1">
    <property type="nucleotide sequence ID" value="NZ_CP095061.1"/>
</dbReference>
<evidence type="ECO:0000256" key="1">
    <source>
        <dbReference type="SAM" id="Phobius"/>
    </source>
</evidence>